<reference evidence="1 2" key="1">
    <citation type="submission" date="2014-04" db="EMBL/GenBank/DDBJ databases">
        <authorList>
            <consortium name="DOE Joint Genome Institute"/>
            <person name="Kuo A."/>
            <person name="Kohler A."/>
            <person name="Nagy L.G."/>
            <person name="Floudas D."/>
            <person name="Copeland A."/>
            <person name="Barry K.W."/>
            <person name="Cichocki N."/>
            <person name="Veneault-Fourrey C."/>
            <person name="LaButti K."/>
            <person name="Lindquist E.A."/>
            <person name="Lipzen A."/>
            <person name="Lundell T."/>
            <person name="Morin E."/>
            <person name="Murat C."/>
            <person name="Sun H."/>
            <person name="Tunlid A."/>
            <person name="Henrissat B."/>
            <person name="Grigoriev I.V."/>
            <person name="Hibbett D.S."/>
            <person name="Martin F."/>
            <person name="Nordberg H.P."/>
            <person name="Cantor M.N."/>
            <person name="Hua S.X."/>
        </authorList>
    </citation>
    <scope>NUCLEOTIDE SEQUENCE [LARGE SCALE GENOMIC DNA]</scope>
    <source>
        <strain evidence="1 2">LaAM-08-1</strain>
    </source>
</reference>
<organism evidence="1 2">
    <name type="scientific">Laccaria amethystina LaAM-08-1</name>
    <dbReference type="NCBI Taxonomy" id="1095629"/>
    <lineage>
        <taxon>Eukaryota</taxon>
        <taxon>Fungi</taxon>
        <taxon>Dikarya</taxon>
        <taxon>Basidiomycota</taxon>
        <taxon>Agaricomycotina</taxon>
        <taxon>Agaricomycetes</taxon>
        <taxon>Agaricomycetidae</taxon>
        <taxon>Agaricales</taxon>
        <taxon>Agaricineae</taxon>
        <taxon>Hydnangiaceae</taxon>
        <taxon>Laccaria</taxon>
    </lineage>
</organism>
<proteinExistence type="predicted"/>
<accession>A0A0C9X8U7</accession>
<evidence type="ECO:0000313" key="1">
    <source>
        <dbReference type="EMBL" id="KIJ94031.1"/>
    </source>
</evidence>
<keyword evidence="2" id="KW-1185">Reference proteome</keyword>
<dbReference type="Proteomes" id="UP000054477">
    <property type="component" value="Unassembled WGS sequence"/>
</dbReference>
<name>A0A0C9X8U7_9AGAR</name>
<dbReference type="AlphaFoldDB" id="A0A0C9X8U7"/>
<dbReference type="HOGENOM" id="CLU_2512971_0_0_1"/>
<sequence length="85" mass="9465">MFFNLLFIIDIPHFVSQARRTLALSDINNCKCLRTSEFFNGGVPTYNVRVLIETAVPYGEPGHLGSSGVLPGELPIILNFFNITH</sequence>
<protein>
    <submittedName>
        <fullName evidence="1">Unplaced genomic scaffold K443scaffold_278, whole genome shotgun sequence</fullName>
    </submittedName>
</protein>
<evidence type="ECO:0000313" key="2">
    <source>
        <dbReference type="Proteomes" id="UP000054477"/>
    </source>
</evidence>
<gene>
    <name evidence="1" type="ORF">K443DRAFT_12464</name>
</gene>
<dbReference type="EMBL" id="KN838813">
    <property type="protein sequence ID" value="KIJ94031.1"/>
    <property type="molecule type" value="Genomic_DNA"/>
</dbReference>
<reference evidence="2" key="2">
    <citation type="submission" date="2015-01" db="EMBL/GenBank/DDBJ databases">
        <title>Evolutionary Origins and Diversification of the Mycorrhizal Mutualists.</title>
        <authorList>
            <consortium name="DOE Joint Genome Institute"/>
            <consortium name="Mycorrhizal Genomics Consortium"/>
            <person name="Kohler A."/>
            <person name="Kuo A."/>
            <person name="Nagy L.G."/>
            <person name="Floudas D."/>
            <person name="Copeland A."/>
            <person name="Barry K.W."/>
            <person name="Cichocki N."/>
            <person name="Veneault-Fourrey C."/>
            <person name="LaButti K."/>
            <person name="Lindquist E.A."/>
            <person name="Lipzen A."/>
            <person name="Lundell T."/>
            <person name="Morin E."/>
            <person name="Murat C."/>
            <person name="Riley R."/>
            <person name="Ohm R."/>
            <person name="Sun H."/>
            <person name="Tunlid A."/>
            <person name="Henrissat B."/>
            <person name="Grigoriev I.V."/>
            <person name="Hibbett D.S."/>
            <person name="Martin F."/>
        </authorList>
    </citation>
    <scope>NUCLEOTIDE SEQUENCE [LARGE SCALE GENOMIC DNA]</scope>
    <source>
        <strain evidence="2">LaAM-08-1</strain>
    </source>
</reference>